<sequence length="209" mass="23721">MWLFGWSQNKEVPNDGNNSTEPKTTATTGTAKKRKASNIPRPKRAKKKRGRPRRLQLPSPQFGPQTLRRASKRGNVGSRGKSSRTGTQRATRRKQNWLGLSLRQDLPKQRGTTTTKKRHSAKSDWLFTRVAKALASSRIHEILNAKDVKSAVALAIGRKRRKRRHGKLTPALKSPVQRPVTLMKNALHIAKAAWATKPKFRTKRMRKSR</sequence>
<evidence type="ECO:0000256" key="1">
    <source>
        <dbReference type="SAM" id="MobiDB-lite"/>
    </source>
</evidence>
<evidence type="ECO:0000313" key="3">
    <source>
        <dbReference type="Proteomes" id="UP001283361"/>
    </source>
</evidence>
<proteinExistence type="predicted"/>
<name>A0AAE1BBE8_9GAST</name>
<dbReference type="AlphaFoldDB" id="A0AAE1BBE8"/>
<dbReference type="EMBL" id="JAWDGP010000177">
    <property type="protein sequence ID" value="KAK3803198.1"/>
    <property type="molecule type" value="Genomic_DNA"/>
</dbReference>
<organism evidence="2 3">
    <name type="scientific">Elysia crispata</name>
    <name type="common">lettuce slug</name>
    <dbReference type="NCBI Taxonomy" id="231223"/>
    <lineage>
        <taxon>Eukaryota</taxon>
        <taxon>Metazoa</taxon>
        <taxon>Spiralia</taxon>
        <taxon>Lophotrochozoa</taxon>
        <taxon>Mollusca</taxon>
        <taxon>Gastropoda</taxon>
        <taxon>Heterobranchia</taxon>
        <taxon>Euthyneura</taxon>
        <taxon>Panpulmonata</taxon>
        <taxon>Sacoglossa</taxon>
        <taxon>Placobranchoidea</taxon>
        <taxon>Plakobranchidae</taxon>
        <taxon>Elysia</taxon>
    </lineage>
</organism>
<keyword evidence="3" id="KW-1185">Reference proteome</keyword>
<gene>
    <name evidence="2" type="ORF">RRG08_024110</name>
</gene>
<feature type="compositionally biased region" description="Basic residues" evidence="1">
    <location>
        <begin position="31"/>
        <end position="54"/>
    </location>
</feature>
<dbReference type="Proteomes" id="UP001283361">
    <property type="component" value="Unassembled WGS sequence"/>
</dbReference>
<evidence type="ECO:0000313" key="2">
    <source>
        <dbReference type="EMBL" id="KAK3803198.1"/>
    </source>
</evidence>
<comment type="caution">
    <text evidence="2">The sequence shown here is derived from an EMBL/GenBank/DDBJ whole genome shotgun (WGS) entry which is preliminary data.</text>
</comment>
<feature type="region of interest" description="Disordered" evidence="1">
    <location>
        <begin position="1"/>
        <end position="122"/>
    </location>
</feature>
<protein>
    <submittedName>
        <fullName evidence="2">Uncharacterized protein</fullName>
    </submittedName>
</protein>
<feature type="compositionally biased region" description="Polar residues" evidence="1">
    <location>
        <begin position="1"/>
        <end position="22"/>
    </location>
</feature>
<reference evidence="2" key="1">
    <citation type="journal article" date="2023" name="G3 (Bethesda)">
        <title>A reference genome for the long-term kleptoplast-retaining sea slug Elysia crispata morphotype clarki.</title>
        <authorList>
            <person name="Eastman K.E."/>
            <person name="Pendleton A.L."/>
            <person name="Shaikh M.A."/>
            <person name="Suttiyut T."/>
            <person name="Ogas R."/>
            <person name="Tomko P."/>
            <person name="Gavelis G."/>
            <person name="Widhalm J.R."/>
            <person name="Wisecaver J.H."/>
        </authorList>
    </citation>
    <scope>NUCLEOTIDE SEQUENCE</scope>
    <source>
        <strain evidence="2">ECLA1</strain>
    </source>
</reference>
<accession>A0AAE1BBE8</accession>